<feature type="domain" description="ABC transmembrane type-1" evidence="8">
    <location>
        <begin position="87"/>
        <end position="300"/>
    </location>
</feature>
<feature type="transmembrane region" description="Helical" evidence="7">
    <location>
        <begin position="93"/>
        <end position="112"/>
    </location>
</feature>
<keyword evidence="4 7" id="KW-0812">Transmembrane</keyword>
<feature type="transmembrane region" description="Helical" evidence="7">
    <location>
        <begin position="282"/>
        <end position="302"/>
    </location>
</feature>
<reference evidence="10" key="1">
    <citation type="journal article" date="2019" name="Int. J. Syst. Evol. Microbiol.">
        <title>The Global Catalogue of Microorganisms (GCM) 10K type strain sequencing project: providing services to taxonomists for standard genome sequencing and annotation.</title>
        <authorList>
            <consortium name="The Broad Institute Genomics Platform"/>
            <consortium name="The Broad Institute Genome Sequencing Center for Infectious Disease"/>
            <person name="Wu L."/>
            <person name="Ma J."/>
        </authorList>
    </citation>
    <scope>NUCLEOTIDE SEQUENCE [LARGE SCALE GENOMIC DNA]</scope>
    <source>
        <strain evidence="10">CCUG 15531</strain>
    </source>
</reference>
<feature type="transmembrane region" description="Helical" evidence="7">
    <location>
        <begin position="171"/>
        <end position="196"/>
    </location>
</feature>
<dbReference type="Pfam" id="PF00528">
    <property type="entry name" value="BPD_transp_1"/>
    <property type="match status" value="1"/>
</dbReference>
<evidence type="ECO:0000256" key="7">
    <source>
        <dbReference type="RuleBase" id="RU363032"/>
    </source>
</evidence>
<protein>
    <submittedName>
        <fullName evidence="9">Carbohydrate ABC transporter permease</fullName>
    </submittedName>
</protein>
<dbReference type="PANTHER" id="PTHR43227">
    <property type="entry name" value="BLL4140 PROTEIN"/>
    <property type="match status" value="1"/>
</dbReference>
<dbReference type="RefSeq" id="WP_388040847.1">
    <property type="nucleotide sequence ID" value="NZ_JBHUEK010000029.1"/>
</dbReference>
<dbReference type="PANTHER" id="PTHR43227:SF11">
    <property type="entry name" value="BLL4140 PROTEIN"/>
    <property type="match status" value="1"/>
</dbReference>
<comment type="similarity">
    <text evidence="7">Belongs to the binding-protein-dependent transport system permease family.</text>
</comment>
<evidence type="ECO:0000256" key="1">
    <source>
        <dbReference type="ARBA" id="ARBA00004651"/>
    </source>
</evidence>
<proteinExistence type="inferred from homology"/>
<dbReference type="Gene3D" id="1.10.3720.10">
    <property type="entry name" value="MetI-like"/>
    <property type="match status" value="1"/>
</dbReference>
<keyword evidence="6 7" id="KW-0472">Membrane</keyword>
<dbReference type="Proteomes" id="UP001597227">
    <property type="component" value="Unassembled WGS sequence"/>
</dbReference>
<dbReference type="InterPro" id="IPR035906">
    <property type="entry name" value="MetI-like_sf"/>
</dbReference>
<evidence type="ECO:0000259" key="8">
    <source>
        <dbReference type="PROSITE" id="PS50928"/>
    </source>
</evidence>
<comment type="subcellular location">
    <subcellularLocation>
        <location evidence="1 7">Cell membrane</location>
        <topology evidence="1 7">Multi-pass membrane protein</topology>
    </subcellularLocation>
</comment>
<comment type="caution">
    <text evidence="9">The sequence shown here is derived from an EMBL/GenBank/DDBJ whole genome shotgun (WGS) entry which is preliminary data.</text>
</comment>
<name>A0ABW4MTH9_9BACI</name>
<feature type="transmembrane region" description="Helical" evidence="7">
    <location>
        <begin position="217"/>
        <end position="238"/>
    </location>
</feature>
<dbReference type="InterPro" id="IPR050809">
    <property type="entry name" value="UgpAE/MalFG_permease"/>
</dbReference>
<evidence type="ECO:0000313" key="10">
    <source>
        <dbReference type="Proteomes" id="UP001597227"/>
    </source>
</evidence>
<dbReference type="CDD" id="cd06261">
    <property type="entry name" value="TM_PBP2"/>
    <property type="match status" value="1"/>
</dbReference>
<evidence type="ECO:0000256" key="4">
    <source>
        <dbReference type="ARBA" id="ARBA00022692"/>
    </source>
</evidence>
<evidence type="ECO:0000256" key="5">
    <source>
        <dbReference type="ARBA" id="ARBA00022989"/>
    </source>
</evidence>
<keyword evidence="5 7" id="KW-1133">Transmembrane helix</keyword>
<keyword evidence="3" id="KW-1003">Cell membrane</keyword>
<evidence type="ECO:0000313" key="9">
    <source>
        <dbReference type="EMBL" id="MFD1780994.1"/>
    </source>
</evidence>
<dbReference type="SUPFAM" id="SSF161098">
    <property type="entry name" value="MetI-like"/>
    <property type="match status" value="1"/>
</dbReference>
<dbReference type="PROSITE" id="PS50928">
    <property type="entry name" value="ABC_TM1"/>
    <property type="match status" value="1"/>
</dbReference>
<gene>
    <name evidence="9" type="ORF">ACFSFW_20270</name>
</gene>
<feature type="transmembrane region" description="Helical" evidence="7">
    <location>
        <begin position="27"/>
        <end position="48"/>
    </location>
</feature>
<keyword evidence="10" id="KW-1185">Reference proteome</keyword>
<evidence type="ECO:0000256" key="3">
    <source>
        <dbReference type="ARBA" id="ARBA00022475"/>
    </source>
</evidence>
<organism evidence="9 10">
    <name type="scientific">Fredinandcohnia salidurans</name>
    <dbReference type="NCBI Taxonomy" id="2595041"/>
    <lineage>
        <taxon>Bacteria</taxon>
        <taxon>Bacillati</taxon>
        <taxon>Bacillota</taxon>
        <taxon>Bacilli</taxon>
        <taxon>Bacillales</taxon>
        <taxon>Bacillaceae</taxon>
        <taxon>Fredinandcohnia</taxon>
    </lineage>
</organism>
<keyword evidence="2 7" id="KW-0813">Transport</keyword>
<dbReference type="InterPro" id="IPR000515">
    <property type="entry name" value="MetI-like"/>
</dbReference>
<feature type="transmembrane region" description="Helical" evidence="7">
    <location>
        <begin position="124"/>
        <end position="144"/>
    </location>
</feature>
<sequence length="309" mass="34677">MSYSLTNERMEVEATVKPKKNKWKKTLTYIAFVLPALLFFTLVIVIPFSQAIVYSFQDWNGISSETKWVGLQNYINLFSDAGFISSLVVTVKFVLAIVIVTNIIGFSLALVLNKALKSRNILRTFFFLPNVIGSLIIGFIWQFIFTEVFAQVFEKTGVEIFGINWLTLPNYAFYALVLVFSWSFSGYLMIIYLAALQGVPKELIESSYIDGAGPWARLRYVVAPLIMPAITISTFLSASEAFKMFDMNLSLTNGGPFNTTEMLALQIYQEAFVNNQYGYGSAQAVAFFVIVAGITLAQVAVLKRKEVDF</sequence>
<accession>A0ABW4MTH9</accession>
<evidence type="ECO:0000256" key="2">
    <source>
        <dbReference type="ARBA" id="ARBA00022448"/>
    </source>
</evidence>
<evidence type="ECO:0000256" key="6">
    <source>
        <dbReference type="ARBA" id="ARBA00023136"/>
    </source>
</evidence>
<dbReference type="EMBL" id="JBHUEK010000029">
    <property type="protein sequence ID" value="MFD1780994.1"/>
    <property type="molecule type" value="Genomic_DNA"/>
</dbReference>